<proteinExistence type="predicted"/>
<dbReference type="PANTHER" id="PTHR15352:SF1">
    <property type="entry name" value="KASH5-LIKE COILED-COIL DOMAIN-CONTAINING PROTEIN"/>
    <property type="match status" value="1"/>
</dbReference>
<dbReference type="InterPro" id="IPR008677">
    <property type="entry name" value="MRVI1"/>
</dbReference>
<dbReference type="GO" id="GO:0016020">
    <property type="term" value="C:membrane"/>
    <property type="evidence" value="ECO:0007669"/>
    <property type="project" value="UniProtKB-SubCell"/>
</dbReference>
<feature type="coiled-coil region" evidence="8">
    <location>
        <begin position="597"/>
        <end position="635"/>
    </location>
</feature>
<feature type="region of interest" description="Disordered" evidence="9">
    <location>
        <begin position="1318"/>
        <end position="1342"/>
    </location>
</feature>
<comment type="subcellular location">
    <subcellularLocation>
        <location evidence="2">Cytoplasm</location>
    </subcellularLocation>
    <subcellularLocation>
        <location evidence="1">Membrane</location>
        <topology evidence="1">Single-pass membrane protein</topology>
    </subcellularLocation>
</comment>
<evidence type="ECO:0000256" key="5">
    <source>
        <dbReference type="ARBA" id="ARBA00022989"/>
    </source>
</evidence>
<name>A0A131YG04_RHIAP</name>
<keyword evidence="7 10" id="KW-0472">Membrane</keyword>
<evidence type="ECO:0000256" key="4">
    <source>
        <dbReference type="ARBA" id="ARBA00022692"/>
    </source>
</evidence>
<evidence type="ECO:0000256" key="1">
    <source>
        <dbReference type="ARBA" id="ARBA00004167"/>
    </source>
</evidence>
<reference evidence="11" key="1">
    <citation type="journal article" date="2016" name="Ticks Tick Borne Dis.">
        <title>De novo assembly and annotation of the salivary gland transcriptome of Rhipicephalus appendiculatus male and female ticks during blood feeding.</title>
        <authorList>
            <person name="de Castro M.H."/>
            <person name="de Klerk D."/>
            <person name="Pienaar R."/>
            <person name="Latif A.A."/>
            <person name="Rees D.J."/>
            <person name="Mans B.J."/>
        </authorList>
    </citation>
    <scope>NUCLEOTIDE SEQUENCE</scope>
    <source>
        <tissue evidence="11">Salivary glands</tissue>
    </source>
</reference>
<keyword evidence="6 8" id="KW-0175">Coiled coil</keyword>
<feature type="coiled-coil region" evidence="8">
    <location>
        <begin position="1129"/>
        <end position="1156"/>
    </location>
</feature>
<feature type="compositionally biased region" description="Gly residues" evidence="9">
    <location>
        <begin position="195"/>
        <end position="216"/>
    </location>
</feature>
<accession>A0A131YG04</accession>
<feature type="transmembrane region" description="Helical" evidence="10">
    <location>
        <begin position="1392"/>
        <end position="1411"/>
    </location>
</feature>
<dbReference type="Pfam" id="PF05781">
    <property type="entry name" value="MRVI1"/>
    <property type="match status" value="1"/>
</dbReference>
<dbReference type="GO" id="GO:0005737">
    <property type="term" value="C:cytoplasm"/>
    <property type="evidence" value="ECO:0007669"/>
    <property type="project" value="UniProtKB-SubCell"/>
</dbReference>
<evidence type="ECO:0000256" key="6">
    <source>
        <dbReference type="ARBA" id="ARBA00023054"/>
    </source>
</evidence>
<keyword evidence="3" id="KW-0963">Cytoplasm</keyword>
<feature type="region of interest" description="Disordered" evidence="9">
    <location>
        <begin position="892"/>
        <end position="935"/>
    </location>
</feature>
<feature type="region of interest" description="Disordered" evidence="9">
    <location>
        <begin position="1244"/>
        <end position="1286"/>
    </location>
</feature>
<organism evidence="11">
    <name type="scientific">Rhipicephalus appendiculatus</name>
    <name type="common">Brown ear tick</name>
    <dbReference type="NCBI Taxonomy" id="34631"/>
    <lineage>
        <taxon>Eukaryota</taxon>
        <taxon>Metazoa</taxon>
        <taxon>Ecdysozoa</taxon>
        <taxon>Arthropoda</taxon>
        <taxon>Chelicerata</taxon>
        <taxon>Arachnida</taxon>
        <taxon>Acari</taxon>
        <taxon>Parasitiformes</taxon>
        <taxon>Ixodida</taxon>
        <taxon>Ixodoidea</taxon>
        <taxon>Ixodidae</taxon>
        <taxon>Rhipicephalinae</taxon>
        <taxon>Rhipicephalus</taxon>
        <taxon>Rhipicephalus</taxon>
    </lineage>
</organism>
<sequence length="1453" mass="158345">MDEDDEQVQFHSLPPEGMILPADGPGSPPPENGSRGEDEDSFEGEGTEEVVAKVDKPDSCAVNNALHRLVELCEAPENGLVTLDKLMAVIESQGFQCSDQDEQSLNQVYNALWAESESKGLVTNGSSGKRDVHVDIHGSKVIRNLLDDYQRNAHLEDIWEPGLSVLLDSSKSGGCTPTHSGGSSPVAFSTPLRHAGGGGDVAGSTRGGGGGRGGASGRSTPSTCSSAEILSSLEMSMFSYGSKEGIAGDISILDLAQLESERSQFQHTLQRLTKEKEDAIRQWSQLEEANHALAASNKDLLERVRSLCQEVEALRRASAELEETKAALAATSVARQQAEQHLVQARAAKAALESQLEKRIAEVDSLQERLTKSEVRAKKASEAVAKNRVRLRELENRNLSLKEQLSQESSKLFESAAVVQDLSKTVETLEHRHKDTEDELRQQRVENLRLREVLYERNSVLVGDTSTLTGTELHDTSPASVAVTGEANLDSDEGVRSISPASVLLLDLSSSSHQPISDELFFSALDLPYASTPQAQSPSRRSRLPFCGIPRLPPWDCSMIRRRHSDVGVLSPVLNHSGHSSLPPRILVQENVASSGDQTLQARLEQELEKKEELIRELEAKIAENTEEQMALERRHAELCSFLGLSLVTLRSIRFDLQALNDEAVRVLESHAGAASVLALAQQDRQLVSALEDASPESAYSFPEDVVREQIQLELQTLRAQITKSQAVLTYLQSRGSRVPLHPSSECATIDRKALVTHRGYSEEGVHPDDRHYDTLETHRRRPSGCQACGCVGRCRGRHAGRFSSTFSCPTLLSRDSPVARGTQTELAATTRSCDCQTEPLAAANVPCDRVVVEHEAPVEVRTAAVLDSTPPFPRHRSNSFVCAIQGGNAAAAEASDSSRPSKEGTVDSGSAKPPVPKLTFEDFDEQPRDADAQTRKAALRKCLLEVGRSVAMDLDQPDGSTGSPRPRVPLKKTTFMLERPETESAQGSLDGQEAFPSFSDIVLASQGLSKDSPGSDQLTEEEIENKFTTLSLGFKTDRLTLTKRLELHQRHRDIAEGNIQAELNAIRDLAQTLDSLCTDDERVREVVAQIRNHVDVIQQSTDRVSSQAEVYGAVQQEERMSRAFEVMVAHVENLKRASEREHRELEEARKLLLDHQLMHDVANATPAKDSRGRLFSIPGGSAGSSSAPGPVRALRALNLGPRRCSLPVPHAVLLPTAHEADAARAVIDAAAFSKSECHVEEDTVGSAAKADGSHHHGATNGDLGVSSLSAHEHSSHVTEESSTLQNGVLEELVAASVQDTLELSERLNGMEEMDVDELRARVEDEEGDREGNGEEREGGNAREDAANIDLLHWAANVVVRVKYWLNRSRQVLAGRKRLAPVTVQRFTTARYFLSGLLVTAALVTALVVLLPGVAPSSATRNDVADMIELWHDLCRWGPDLVALRHGDRPPPT</sequence>
<feature type="compositionally biased region" description="Polar residues" evidence="9">
    <location>
        <begin position="172"/>
        <end position="187"/>
    </location>
</feature>
<keyword evidence="4 10" id="KW-0812">Transmembrane</keyword>
<feature type="region of interest" description="Disordered" evidence="9">
    <location>
        <begin position="1"/>
        <end position="55"/>
    </location>
</feature>
<feature type="compositionally biased region" description="Basic and acidic residues" evidence="9">
    <location>
        <begin position="1271"/>
        <end position="1280"/>
    </location>
</feature>
<feature type="region of interest" description="Disordered" evidence="9">
    <location>
        <begin position="172"/>
        <end position="224"/>
    </location>
</feature>
<dbReference type="PANTHER" id="PTHR15352">
    <property type="entry name" value="LYMPHOID-RESTRICTED MEMBRANE PROTEIN, JAW1"/>
    <property type="match status" value="1"/>
</dbReference>
<evidence type="ECO:0000256" key="7">
    <source>
        <dbReference type="ARBA" id="ARBA00023136"/>
    </source>
</evidence>
<evidence type="ECO:0000256" key="2">
    <source>
        <dbReference type="ARBA" id="ARBA00004496"/>
    </source>
</evidence>
<evidence type="ECO:0000256" key="9">
    <source>
        <dbReference type="SAM" id="MobiDB-lite"/>
    </source>
</evidence>
<feature type="compositionally biased region" description="Basic and acidic residues" evidence="9">
    <location>
        <begin position="926"/>
        <end position="935"/>
    </location>
</feature>
<feature type="compositionally biased region" description="Basic and acidic residues" evidence="9">
    <location>
        <begin position="1330"/>
        <end position="1342"/>
    </location>
</feature>
<keyword evidence="5 10" id="KW-1133">Transmembrane helix</keyword>
<feature type="compositionally biased region" description="Acidic residues" evidence="9">
    <location>
        <begin position="37"/>
        <end position="48"/>
    </location>
</feature>
<protein>
    <submittedName>
        <fullName evidence="11">Lymphoid restricted membrane protein</fullName>
    </submittedName>
</protein>
<evidence type="ECO:0000256" key="8">
    <source>
        <dbReference type="SAM" id="Coils"/>
    </source>
</evidence>
<evidence type="ECO:0000256" key="3">
    <source>
        <dbReference type="ARBA" id="ARBA00022490"/>
    </source>
</evidence>
<evidence type="ECO:0000256" key="10">
    <source>
        <dbReference type="SAM" id="Phobius"/>
    </source>
</evidence>
<feature type="coiled-coil region" evidence="8">
    <location>
        <begin position="255"/>
        <end position="453"/>
    </location>
</feature>
<dbReference type="EMBL" id="GEDV01010313">
    <property type="protein sequence ID" value="JAP78244.1"/>
    <property type="molecule type" value="Transcribed_RNA"/>
</dbReference>
<evidence type="ECO:0000313" key="11">
    <source>
        <dbReference type="EMBL" id="JAP78244.1"/>
    </source>
</evidence>